<dbReference type="PRINTS" id="PR00762">
    <property type="entry name" value="CLCHANNEL"/>
</dbReference>
<dbReference type="InterPro" id="IPR001807">
    <property type="entry name" value="ClC"/>
</dbReference>
<evidence type="ECO:0008006" key="12">
    <source>
        <dbReference type="Google" id="ProtNLM"/>
    </source>
</evidence>
<evidence type="ECO:0000256" key="5">
    <source>
        <dbReference type="ARBA" id="ARBA00022989"/>
    </source>
</evidence>
<name>A0A1R2C741_9CILI</name>
<dbReference type="Gene3D" id="1.10.3080.10">
    <property type="entry name" value="Clc chloride channel"/>
    <property type="match status" value="1"/>
</dbReference>
<dbReference type="Gene3D" id="3.10.580.10">
    <property type="entry name" value="CBS-domain"/>
    <property type="match status" value="1"/>
</dbReference>
<dbReference type="Pfam" id="PF00654">
    <property type="entry name" value="Voltage_CLC"/>
    <property type="match status" value="1"/>
</dbReference>
<evidence type="ECO:0000256" key="2">
    <source>
        <dbReference type="ARBA" id="ARBA00022448"/>
    </source>
</evidence>
<feature type="transmembrane region" description="Helical" evidence="9">
    <location>
        <begin position="371"/>
        <end position="390"/>
    </location>
</feature>
<keyword evidence="6" id="KW-0406">Ion transport</keyword>
<gene>
    <name evidence="10" type="ORF">SteCoe_14064</name>
</gene>
<feature type="transmembrane region" description="Helical" evidence="9">
    <location>
        <begin position="433"/>
        <end position="457"/>
    </location>
</feature>
<evidence type="ECO:0000256" key="7">
    <source>
        <dbReference type="ARBA" id="ARBA00023136"/>
    </source>
</evidence>
<evidence type="ECO:0000256" key="6">
    <source>
        <dbReference type="ARBA" id="ARBA00023065"/>
    </source>
</evidence>
<dbReference type="OrthoDB" id="44789at2759"/>
<dbReference type="Proteomes" id="UP000187209">
    <property type="component" value="Unassembled WGS sequence"/>
</dbReference>
<dbReference type="SUPFAM" id="SSF54631">
    <property type="entry name" value="CBS-domain pair"/>
    <property type="match status" value="1"/>
</dbReference>
<dbReference type="PANTHER" id="PTHR45720:SF10">
    <property type="entry name" value="CHLORIDE CHANNEL PROTEIN 2"/>
    <property type="match status" value="1"/>
</dbReference>
<evidence type="ECO:0000256" key="9">
    <source>
        <dbReference type="SAM" id="Phobius"/>
    </source>
</evidence>
<comment type="subcellular location">
    <subcellularLocation>
        <location evidence="1">Membrane</location>
        <topology evidence="1">Multi-pass membrane protein</topology>
    </subcellularLocation>
</comment>
<organism evidence="10 11">
    <name type="scientific">Stentor coeruleus</name>
    <dbReference type="NCBI Taxonomy" id="5963"/>
    <lineage>
        <taxon>Eukaryota</taxon>
        <taxon>Sar</taxon>
        <taxon>Alveolata</taxon>
        <taxon>Ciliophora</taxon>
        <taxon>Postciliodesmatophora</taxon>
        <taxon>Heterotrichea</taxon>
        <taxon>Heterotrichida</taxon>
        <taxon>Stentoridae</taxon>
        <taxon>Stentor</taxon>
    </lineage>
</organism>
<comment type="caution">
    <text evidence="10">The sequence shown here is derived from an EMBL/GenBank/DDBJ whole genome shotgun (WGS) entry which is preliminary data.</text>
</comment>
<feature type="transmembrane region" description="Helical" evidence="9">
    <location>
        <begin position="250"/>
        <end position="267"/>
    </location>
</feature>
<evidence type="ECO:0000313" key="10">
    <source>
        <dbReference type="EMBL" id="OMJ84745.1"/>
    </source>
</evidence>
<reference evidence="10 11" key="1">
    <citation type="submission" date="2016-11" db="EMBL/GenBank/DDBJ databases">
        <title>The macronuclear genome of Stentor coeruleus: a giant cell with tiny introns.</title>
        <authorList>
            <person name="Slabodnick M."/>
            <person name="Ruby J.G."/>
            <person name="Reiff S.B."/>
            <person name="Swart E.C."/>
            <person name="Gosai S."/>
            <person name="Prabakaran S."/>
            <person name="Witkowska E."/>
            <person name="Larue G.E."/>
            <person name="Fisher S."/>
            <person name="Freeman R.M."/>
            <person name="Gunawardena J."/>
            <person name="Chu W."/>
            <person name="Stover N.A."/>
            <person name="Gregory B.D."/>
            <person name="Nowacki M."/>
            <person name="Derisi J."/>
            <person name="Roy S.W."/>
            <person name="Marshall W.F."/>
            <person name="Sood P."/>
        </authorList>
    </citation>
    <scope>NUCLEOTIDE SEQUENCE [LARGE SCALE GENOMIC DNA]</scope>
    <source>
        <strain evidence="10">WM001</strain>
    </source>
</reference>
<feature type="transmembrane region" description="Helical" evidence="9">
    <location>
        <begin position="288"/>
        <end position="310"/>
    </location>
</feature>
<accession>A0A1R2C741</accession>
<dbReference type="AlphaFoldDB" id="A0A1R2C741"/>
<feature type="transmembrane region" description="Helical" evidence="9">
    <location>
        <begin position="110"/>
        <end position="131"/>
    </location>
</feature>
<keyword evidence="5 9" id="KW-1133">Transmembrane helix</keyword>
<evidence type="ECO:0000256" key="4">
    <source>
        <dbReference type="ARBA" id="ARBA00022737"/>
    </source>
</evidence>
<dbReference type="PANTHER" id="PTHR45720">
    <property type="entry name" value="CHLORIDE CHANNEL PROTEIN 2"/>
    <property type="match status" value="1"/>
</dbReference>
<feature type="transmembrane region" description="Helical" evidence="9">
    <location>
        <begin position="161"/>
        <end position="178"/>
    </location>
</feature>
<keyword evidence="4" id="KW-0677">Repeat</keyword>
<sequence length="690" mass="76656">MSLYSSVARRRRESIFQINPNRPAKANFIITDLFTNIDEVTKKAFTSSASPSSLKIFLTSHHILNPTVLLALILLGLLTAVVSFFMDLAIQELQYLRLFFIQTSSEILNMGIWIIFCIVLCELAVFITSYLSKDAEGSGIPEMKAILSGVKLRNFMSYKTFFAKIIGVVFAIGGGLSIGREGPFVHISGIIATHISKIPIFSHIHSNLTLKNQFLAAAVAAGIASVFECPIGGVLYSIEVTSTYYIVSNMWRAAFCSIWCAIGIIWLREIGQMKVINSTDFPDVGLDLEIFSFIILGCLCGLLGALFINITSRLISLKEQNIYPMLYGRYRYTLLICIICAVVTFLTNYMRLNDMAVINDMFHSTFSEHGWDDYNLPFALLVFGICKFLLTSLSLSCHIPAGVLYPLLAAGAVFGRLFQQLASLVFTSDRHGVYAAVGAASLVSATTHTISVAVIVFEFTGQIHYFLPMIVSVLIAYTVSSSLTLSIYDAFLEIKGLPYLPSLKPAKLQAQCARDIMEYSYPQITISANLGDLVDAIEEASVFFSKIPVVDSEGNLLYDILVNSAKEYFISIYKERHSSFSPDTAGHLNNFLLYLEKKNKESMMGETFEEFLLAKENNEEVKKFLNISIDLKSEILNLDDSPFAINESTPLAKVHFLFIMLGLNQAYIIRKGALVGMISRESFTKSRNPA</sequence>
<feature type="transmembrane region" description="Helical" evidence="9">
    <location>
        <begin position="463"/>
        <end position="488"/>
    </location>
</feature>
<dbReference type="EMBL" id="MPUH01000259">
    <property type="protein sequence ID" value="OMJ84745.1"/>
    <property type="molecule type" value="Genomic_DNA"/>
</dbReference>
<dbReference type="SUPFAM" id="SSF81340">
    <property type="entry name" value="Clc chloride channel"/>
    <property type="match status" value="1"/>
</dbReference>
<evidence type="ECO:0000256" key="1">
    <source>
        <dbReference type="ARBA" id="ARBA00004141"/>
    </source>
</evidence>
<protein>
    <recommendedName>
        <fullName evidence="12">Chloride channel protein</fullName>
    </recommendedName>
</protein>
<keyword evidence="11" id="KW-1185">Reference proteome</keyword>
<dbReference type="InterPro" id="IPR050970">
    <property type="entry name" value="Cl_channel_volt-gated"/>
</dbReference>
<evidence type="ECO:0000256" key="8">
    <source>
        <dbReference type="ARBA" id="ARBA00023214"/>
    </source>
</evidence>
<dbReference type="GO" id="GO:0005247">
    <property type="term" value="F:voltage-gated chloride channel activity"/>
    <property type="evidence" value="ECO:0007669"/>
    <property type="project" value="TreeGrafter"/>
</dbReference>
<keyword evidence="3 9" id="KW-0812">Transmembrane</keyword>
<evidence type="ECO:0000313" key="11">
    <source>
        <dbReference type="Proteomes" id="UP000187209"/>
    </source>
</evidence>
<proteinExistence type="predicted"/>
<keyword evidence="8" id="KW-0868">Chloride</keyword>
<dbReference type="GO" id="GO:0016020">
    <property type="term" value="C:membrane"/>
    <property type="evidence" value="ECO:0007669"/>
    <property type="project" value="UniProtKB-SubCell"/>
</dbReference>
<evidence type="ECO:0000256" key="3">
    <source>
        <dbReference type="ARBA" id="ARBA00022692"/>
    </source>
</evidence>
<feature type="transmembrane region" description="Helical" evidence="9">
    <location>
        <begin position="402"/>
        <end position="426"/>
    </location>
</feature>
<feature type="transmembrane region" description="Helical" evidence="9">
    <location>
        <begin position="214"/>
        <end position="238"/>
    </location>
</feature>
<dbReference type="InterPro" id="IPR014743">
    <property type="entry name" value="Cl-channel_core"/>
</dbReference>
<dbReference type="InterPro" id="IPR046342">
    <property type="entry name" value="CBS_dom_sf"/>
</dbReference>
<feature type="transmembrane region" description="Helical" evidence="9">
    <location>
        <begin position="330"/>
        <end position="350"/>
    </location>
</feature>
<feature type="transmembrane region" description="Helical" evidence="9">
    <location>
        <begin position="68"/>
        <end position="90"/>
    </location>
</feature>
<keyword evidence="7 9" id="KW-0472">Membrane</keyword>
<keyword evidence="2" id="KW-0813">Transport</keyword>